<accession>A0A5B0M645</accession>
<dbReference type="AlphaFoldDB" id="A0A5B0M645"/>
<evidence type="ECO:0000256" key="1">
    <source>
        <dbReference type="SAM" id="SignalP"/>
    </source>
</evidence>
<protein>
    <submittedName>
        <fullName evidence="2">Uncharacterized protein</fullName>
    </submittedName>
</protein>
<feature type="signal peptide" evidence="1">
    <location>
        <begin position="1"/>
        <end position="23"/>
    </location>
</feature>
<reference evidence="2 3" key="1">
    <citation type="submission" date="2019-05" db="EMBL/GenBank/DDBJ databases">
        <title>Emergence of the Ug99 lineage of the wheat stem rust pathogen through somatic hybridization.</title>
        <authorList>
            <person name="Li F."/>
            <person name="Upadhyaya N.M."/>
            <person name="Sperschneider J."/>
            <person name="Matny O."/>
            <person name="Nguyen-Phuc H."/>
            <person name="Mago R."/>
            <person name="Raley C."/>
            <person name="Miller M.E."/>
            <person name="Silverstein K.A.T."/>
            <person name="Henningsen E."/>
            <person name="Hirsch C.D."/>
            <person name="Visser B."/>
            <person name="Pretorius Z.A."/>
            <person name="Steffenson B.J."/>
            <person name="Schwessinger B."/>
            <person name="Dodds P.N."/>
            <person name="Figueroa M."/>
        </authorList>
    </citation>
    <scope>NUCLEOTIDE SEQUENCE [LARGE SCALE GENOMIC DNA]</scope>
    <source>
        <strain evidence="2">21-0</strain>
    </source>
</reference>
<sequence>MNLIKLSTALIINAACGPLIAAAQTIISFNCKDPAYKVALCVIARRSRGERNIHYNLEARRAPLIGNRCMSVHRGSPLNEPNGENHYESSPDLFVVLASYSVYRLSNCQDQTDFLGWNISIMVSFADRPLRSSSPILRALILDENFKQQSPSSVGR</sequence>
<dbReference type="EMBL" id="VSWC01000170">
    <property type="protein sequence ID" value="KAA1071643.1"/>
    <property type="molecule type" value="Genomic_DNA"/>
</dbReference>
<name>A0A5B0M645_PUCGR</name>
<feature type="chain" id="PRO_5022792266" evidence="1">
    <location>
        <begin position="24"/>
        <end position="156"/>
    </location>
</feature>
<proteinExistence type="predicted"/>
<comment type="caution">
    <text evidence="2">The sequence shown here is derived from an EMBL/GenBank/DDBJ whole genome shotgun (WGS) entry which is preliminary data.</text>
</comment>
<keyword evidence="1" id="KW-0732">Signal</keyword>
<organism evidence="2 3">
    <name type="scientific">Puccinia graminis f. sp. tritici</name>
    <dbReference type="NCBI Taxonomy" id="56615"/>
    <lineage>
        <taxon>Eukaryota</taxon>
        <taxon>Fungi</taxon>
        <taxon>Dikarya</taxon>
        <taxon>Basidiomycota</taxon>
        <taxon>Pucciniomycotina</taxon>
        <taxon>Pucciniomycetes</taxon>
        <taxon>Pucciniales</taxon>
        <taxon>Pucciniaceae</taxon>
        <taxon>Puccinia</taxon>
    </lineage>
</organism>
<keyword evidence="3" id="KW-1185">Reference proteome</keyword>
<evidence type="ECO:0000313" key="3">
    <source>
        <dbReference type="Proteomes" id="UP000324748"/>
    </source>
</evidence>
<gene>
    <name evidence="2" type="ORF">PGT21_013870</name>
</gene>
<dbReference type="Proteomes" id="UP000324748">
    <property type="component" value="Unassembled WGS sequence"/>
</dbReference>
<evidence type="ECO:0000313" key="2">
    <source>
        <dbReference type="EMBL" id="KAA1071643.1"/>
    </source>
</evidence>